<comment type="caution">
    <text evidence="1">The sequence shown here is derived from an EMBL/GenBank/DDBJ whole genome shotgun (WGS) entry which is preliminary data.</text>
</comment>
<protein>
    <submittedName>
        <fullName evidence="1">Uncharacterized protein</fullName>
    </submittedName>
</protein>
<keyword evidence="2" id="KW-1185">Reference proteome</keyword>
<gene>
    <name evidence="1" type="ORF">V6N11_042662</name>
</gene>
<proteinExistence type="predicted"/>
<dbReference type="EMBL" id="JBBPBN010000030">
    <property type="protein sequence ID" value="KAK9005218.1"/>
    <property type="molecule type" value="Genomic_DNA"/>
</dbReference>
<evidence type="ECO:0000313" key="2">
    <source>
        <dbReference type="Proteomes" id="UP001396334"/>
    </source>
</evidence>
<evidence type="ECO:0000313" key="1">
    <source>
        <dbReference type="EMBL" id="KAK9005218.1"/>
    </source>
</evidence>
<organism evidence="1 2">
    <name type="scientific">Hibiscus sabdariffa</name>
    <name type="common">roselle</name>
    <dbReference type="NCBI Taxonomy" id="183260"/>
    <lineage>
        <taxon>Eukaryota</taxon>
        <taxon>Viridiplantae</taxon>
        <taxon>Streptophyta</taxon>
        <taxon>Embryophyta</taxon>
        <taxon>Tracheophyta</taxon>
        <taxon>Spermatophyta</taxon>
        <taxon>Magnoliopsida</taxon>
        <taxon>eudicotyledons</taxon>
        <taxon>Gunneridae</taxon>
        <taxon>Pentapetalae</taxon>
        <taxon>rosids</taxon>
        <taxon>malvids</taxon>
        <taxon>Malvales</taxon>
        <taxon>Malvaceae</taxon>
        <taxon>Malvoideae</taxon>
        <taxon>Hibiscus</taxon>
    </lineage>
</organism>
<accession>A0ABR2QWY2</accession>
<dbReference type="Proteomes" id="UP001396334">
    <property type="component" value="Unassembled WGS sequence"/>
</dbReference>
<name>A0ABR2QWY2_9ROSI</name>
<reference evidence="1 2" key="1">
    <citation type="journal article" date="2024" name="G3 (Bethesda)">
        <title>Genome assembly of Hibiscus sabdariffa L. provides insights into metabolisms of medicinal natural products.</title>
        <authorList>
            <person name="Kim T."/>
        </authorList>
    </citation>
    <scope>NUCLEOTIDE SEQUENCE [LARGE SCALE GENOMIC DNA]</scope>
    <source>
        <strain evidence="1">TK-2024</strain>
        <tissue evidence="1">Old leaves</tissue>
    </source>
</reference>
<sequence length="78" mass="8835">MRLPELEEGTPISLVRPITPFLRWESSRRVRFLTVKDGKPKEVFSDKGKDGKLKTGSKKTRRKLGGDGCVVYVGQRAF</sequence>